<comment type="caution">
    <text evidence="1">The sequence shown here is derived from an EMBL/GenBank/DDBJ whole genome shotgun (WGS) entry which is preliminary data.</text>
</comment>
<evidence type="ECO:0008006" key="3">
    <source>
        <dbReference type="Google" id="ProtNLM"/>
    </source>
</evidence>
<name>A0A420QHL0_FUSOX</name>
<sequence>MTFQYNKLPNNGFFRIFELKPGKDGDPLQGNLRTYARKETPKYEALSYVWGFSMRN</sequence>
<dbReference type="VEuPathDB" id="FungiDB:FOZG_16656"/>
<dbReference type="VEuPathDB" id="FungiDB:FOMG_13360"/>
<organism evidence="1 2">
    <name type="scientific">Fusarium oxysporum</name>
    <name type="common">Fusarium vascular wilt</name>
    <dbReference type="NCBI Taxonomy" id="5507"/>
    <lineage>
        <taxon>Eukaryota</taxon>
        <taxon>Fungi</taxon>
        <taxon>Dikarya</taxon>
        <taxon>Ascomycota</taxon>
        <taxon>Pezizomycotina</taxon>
        <taxon>Sordariomycetes</taxon>
        <taxon>Hypocreomycetidae</taxon>
        <taxon>Hypocreales</taxon>
        <taxon>Nectriaceae</taxon>
        <taxon>Fusarium</taxon>
        <taxon>Fusarium oxysporum species complex</taxon>
    </lineage>
</organism>
<dbReference type="VEuPathDB" id="FungiDB:FOC1_g10008903"/>
<accession>A0A420QHL0</accession>
<dbReference type="VEuPathDB" id="FungiDB:FOXG_16492"/>
<evidence type="ECO:0000313" key="2">
    <source>
        <dbReference type="Proteomes" id="UP000285860"/>
    </source>
</evidence>
<gene>
    <name evidence="1" type="ORF">BFJ68_g14253</name>
</gene>
<dbReference type="EMBL" id="MRCY01000117">
    <property type="protein sequence ID" value="RKK96832.1"/>
    <property type="molecule type" value="Genomic_DNA"/>
</dbReference>
<protein>
    <recommendedName>
        <fullName evidence="3">Heterokaryon incompatibility domain-containing protein</fullName>
    </recommendedName>
</protein>
<evidence type="ECO:0000313" key="1">
    <source>
        <dbReference type="EMBL" id="RKK96832.1"/>
    </source>
</evidence>
<reference evidence="1 2" key="1">
    <citation type="journal article" date="2018" name="Sci. Rep.">
        <title>Characterisation of pathogen-specific regions and novel effector candidates in Fusarium oxysporum f. sp. cepae.</title>
        <authorList>
            <person name="Armitage A.D."/>
            <person name="Taylor A."/>
            <person name="Sobczyk M.K."/>
            <person name="Baxter L."/>
            <person name="Greenfield B.P."/>
            <person name="Bates H.J."/>
            <person name="Wilson F."/>
            <person name="Jackson A.C."/>
            <person name="Ott S."/>
            <person name="Harrison R.J."/>
            <person name="Clarkson J.P."/>
        </authorList>
    </citation>
    <scope>NUCLEOTIDE SEQUENCE [LARGE SCALE GENOMIC DNA]</scope>
    <source>
        <strain evidence="1 2">Fo_A28</strain>
    </source>
</reference>
<dbReference type="Proteomes" id="UP000285860">
    <property type="component" value="Unassembled WGS sequence"/>
</dbReference>
<proteinExistence type="predicted"/>
<dbReference type="AlphaFoldDB" id="A0A420QHL0"/>